<name>A0A0B1P3F1_UNCNE</name>
<dbReference type="PANTHER" id="PTHR12943">
    <property type="entry name" value="HOMOCYSTEINE-RESPONSIVE ENDOPLASMIC RETICULUM-RESIDENT UNIQUITIN-LIKE DOMAIN HERPUD PROTEIN FAMILY MEMBER"/>
    <property type="match status" value="1"/>
</dbReference>
<feature type="compositionally biased region" description="Polar residues" evidence="1">
    <location>
        <begin position="227"/>
        <end position="260"/>
    </location>
</feature>
<feature type="compositionally biased region" description="Basic and acidic residues" evidence="1">
    <location>
        <begin position="120"/>
        <end position="129"/>
    </location>
</feature>
<dbReference type="PANTHER" id="PTHR12943:SF27">
    <property type="entry name" value="HOMOCYSTEINE-INDUCED ENDOPLASMIC RETICULUM PROTEIN, ISOFORM A"/>
    <property type="match status" value="1"/>
</dbReference>
<keyword evidence="2" id="KW-1133">Transmembrane helix</keyword>
<gene>
    <name evidence="3" type="ORF">EV44_g4859</name>
</gene>
<organism evidence="3 4">
    <name type="scientific">Uncinula necator</name>
    <name type="common">Grape powdery mildew</name>
    <dbReference type="NCBI Taxonomy" id="52586"/>
    <lineage>
        <taxon>Eukaryota</taxon>
        <taxon>Fungi</taxon>
        <taxon>Dikarya</taxon>
        <taxon>Ascomycota</taxon>
        <taxon>Pezizomycotina</taxon>
        <taxon>Leotiomycetes</taxon>
        <taxon>Erysiphales</taxon>
        <taxon>Erysiphaceae</taxon>
        <taxon>Erysiphe</taxon>
    </lineage>
</organism>
<feature type="compositionally biased region" description="Polar residues" evidence="1">
    <location>
        <begin position="609"/>
        <end position="620"/>
    </location>
</feature>
<dbReference type="InterPro" id="IPR039751">
    <property type="entry name" value="HERPUD1/2"/>
</dbReference>
<comment type="caution">
    <text evidence="3">The sequence shown here is derived from an EMBL/GenBank/DDBJ whole genome shotgun (WGS) entry which is preliminary data.</text>
</comment>
<feature type="transmembrane region" description="Helical" evidence="2">
    <location>
        <begin position="515"/>
        <end position="537"/>
    </location>
</feature>
<dbReference type="InterPro" id="IPR029071">
    <property type="entry name" value="Ubiquitin-like_domsf"/>
</dbReference>
<dbReference type="Gene3D" id="3.10.20.90">
    <property type="entry name" value="Phosphatidylinositol 3-kinase Catalytic Subunit, Chain A, domain 1"/>
    <property type="match status" value="1"/>
</dbReference>
<evidence type="ECO:0000256" key="2">
    <source>
        <dbReference type="SAM" id="Phobius"/>
    </source>
</evidence>
<proteinExistence type="predicted"/>
<dbReference type="SUPFAM" id="SSF54236">
    <property type="entry name" value="Ubiquitin-like"/>
    <property type="match status" value="1"/>
</dbReference>
<dbReference type="OMA" id="NASWSRW"/>
<dbReference type="Proteomes" id="UP000030854">
    <property type="component" value="Unassembled WGS sequence"/>
</dbReference>
<keyword evidence="4" id="KW-1185">Reference proteome</keyword>
<feature type="compositionally biased region" description="Basic and acidic residues" evidence="1">
    <location>
        <begin position="716"/>
        <end position="728"/>
    </location>
</feature>
<keyword evidence="2" id="KW-0472">Membrane</keyword>
<dbReference type="STRING" id="52586.A0A0B1P3F1"/>
<keyword evidence="2" id="KW-0812">Transmembrane</keyword>
<feature type="transmembrane region" description="Helical" evidence="2">
    <location>
        <begin position="543"/>
        <end position="568"/>
    </location>
</feature>
<evidence type="ECO:0000313" key="3">
    <source>
        <dbReference type="EMBL" id="KHJ31476.1"/>
    </source>
</evidence>
<feature type="region of interest" description="Disordered" evidence="1">
    <location>
        <begin position="594"/>
        <end position="620"/>
    </location>
</feature>
<evidence type="ECO:0000256" key="1">
    <source>
        <dbReference type="SAM" id="MobiDB-lite"/>
    </source>
</evidence>
<dbReference type="GO" id="GO:0030968">
    <property type="term" value="P:endoplasmic reticulum unfolded protein response"/>
    <property type="evidence" value="ECO:0007669"/>
    <property type="project" value="TreeGrafter"/>
</dbReference>
<protein>
    <submittedName>
        <fullName evidence="3">Putative ubiquitin family protein</fullName>
    </submittedName>
</protein>
<feature type="compositionally biased region" description="Polar residues" evidence="1">
    <location>
        <begin position="276"/>
        <end position="299"/>
    </location>
</feature>
<evidence type="ECO:0000313" key="4">
    <source>
        <dbReference type="Proteomes" id="UP000030854"/>
    </source>
</evidence>
<dbReference type="AlphaFoldDB" id="A0A0B1P3F1"/>
<dbReference type="HOGENOM" id="CLU_019096_1_0_1"/>
<reference evidence="3 4" key="1">
    <citation type="journal article" date="2014" name="BMC Genomics">
        <title>Adaptive genomic structural variation in the grape powdery mildew pathogen, Erysiphe necator.</title>
        <authorList>
            <person name="Jones L."/>
            <person name="Riaz S."/>
            <person name="Morales-Cruz A."/>
            <person name="Amrine K.C."/>
            <person name="McGuire B."/>
            <person name="Gubler W.D."/>
            <person name="Walker M.A."/>
            <person name="Cantu D."/>
        </authorList>
    </citation>
    <scope>NUCLEOTIDE SEQUENCE [LARGE SCALE GENOMIC DNA]</scope>
    <source>
        <strain evidence="4">c</strain>
    </source>
</reference>
<feature type="compositionally biased region" description="Polar residues" evidence="1">
    <location>
        <begin position="704"/>
        <end position="715"/>
    </location>
</feature>
<dbReference type="EMBL" id="JNVN01002865">
    <property type="protein sequence ID" value="KHJ31476.1"/>
    <property type="molecule type" value="Genomic_DNA"/>
</dbReference>
<feature type="region of interest" description="Disordered" evidence="1">
    <location>
        <begin position="227"/>
        <end position="302"/>
    </location>
</feature>
<sequence length="728" mass="81448">MMSDFKSFENRSGAESSAKFKEDFKNISFSLQVVSPSADVPRTLDFHDLPITLQVKDLKKLIRDSLFCRPPDELQRLIHHGRMLTRETETMSEIFGDEALKNSEVQVVHLVLRPGPEGLDYSRSKESKANDIPTKPISMRHSTNQAIETPTQILPSASNSQGSQILSIMNSPQYLQQQNVLSQLEELQSLMGQRLLQLQHETQRLNQGLINMGAQASVYPNLLESHQNEQISSRRSINVTQDSKSFNQENVSSTLQNQTRKLPMSPIVKVNGDRASGNTTHGTSVSKTVQQSLSNQCSDQPVLDRKNMISNVEKWQESIHDKCKTISNEPSQENQHNFEQYKTSSNDLRSILRNSNRPNILNQQHISPEIFNSSPESLRSRINSSPSIPTSFINPAMTSIPFGTNPKSTGGSSETIHTTPNTSVNNTPLVYILSSPSEPRAILISNSHYYFTPSRNPGRYCFNIGNSRPTSTSSSIILDQSRSVRRQARETRIRNEHVAEPGAAARQPNLRVGGIGIQVGQILWLIIRLAALVWFLTADNSSWSRWLIASGLAFSVFIVLTGVLNGAVEQFWSPVRRHLETLVPLAPVHPPNIALQQNGNPELARGDDQNQALPQSSVRNDNVDELRRENDNLGISGRAANQRAQSSNGLFITRMRRLEQSLILFVVSLVPGVSERHIAHREAQANREIERQQQLMQIAAEQASRASNEATLSRPNQERENRGTDEQN</sequence>
<accession>A0A0B1P3F1</accession>
<feature type="region of interest" description="Disordered" evidence="1">
    <location>
        <begin position="698"/>
        <end position="728"/>
    </location>
</feature>
<feature type="region of interest" description="Disordered" evidence="1">
    <location>
        <begin position="118"/>
        <end position="137"/>
    </location>
</feature>